<dbReference type="Proteomes" id="UP000747542">
    <property type="component" value="Unassembled WGS sequence"/>
</dbReference>
<feature type="compositionally biased region" description="Basic residues" evidence="1">
    <location>
        <begin position="558"/>
        <end position="567"/>
    </location>
</feature>
<feature type="region of interest" description="Disordered" evidence="1">
    <location>
        <begin position="1"/>
        <end position="64"/>
    </location>
</feature>
<proteinExistence type="predicted"/>
<evidence type="ECO:0000313" key="3">
    <source>
        <dbReference type="Proteomes" id="UP000747542"/>
    </source>
</evidence>
<feature type="compositionally biased region" description="Polar residues" evidence="1">
    <location>
        <begin position="573"/>
        <end position="592"/>
    </location>
</feature>
<feature type="compositionally biased region" description="Basic residues" evidence="1">
    <location>
        <begin position="12"/>
        <end position="31"/>
    </location>
</feature>
<feature type="compositionally biased region" description="Basic and acidic residues" evidence="1">
    <location>
        <begin position="846"/>
        <end position="857"/>
    </location>
</feature>
<feature type="region of interest" description="Disordered" evidence="1">
    <location>
        <begin position="558"/>
        <end position="598"/>
    </location>
</feature>
<feature type="region of interest" description="Disordered" evidence="1">
    <location>
        <begin position="670"/>
        <end position="692"/>
    </location>
</feature>
<feature type="region of interest" description="Disordered" evidence="1">
    <location>
        <begin position="624"/>
        <end position="654"/>
    </location>
</feature>
<evidence type="ECO:0000313" key="2">
    <source>
        <dbReference type="EMBL" id="KAG7166832.1"/>
    </source>
</evidence>
<feature type="compositionally biased region" description="Polar residues" evidence="1">
    <location>
        <begin position="156"/>
        <end position="176"/>
    </location>
</feature>
<feature type="compositionally biased region" description="Polar residues" evidence="1">
    <location>
        <begin position="642"/>
        <end position="654"/>
    </location>
</feature>
<feature type="region of interest" description="Disordered" evidence="1">
    <location>
        <begin position="764"/>
        <end position="797"/>
    </location>
</feature>
<dbReference type="AlphaFoldDB" id="A0A8J5JYC8"/>
<feature type="compositionally biased region" description="Basic and acidic residues" evidence="1">
    <location>
        <begin position="42"/>
        <end position="54"/>
    </location>
</feature>
<name>A0A8J5JYC8_HOMAM</name>
<dbReference type="OrthoDB" id="6366646at2759"/>
<evidence type="ECO:0000256" key="1">
    <source>
        <dbReference type="SAM" id="MobiDB-lite"/>
    </source>
</evidence>
<dbReference type="EMBL" id="JAHLQT010022185">
    <property type="protein sequence ID" value="KAG7166832.1"/>
    <property type="molecule type" value="Genomic_DNA"/>
</dbReference>
<feature type="region of interest" description="Disordered" evidence="1">
    <location>
        <begin position="833"/>
        <end position="860"/>
    </location>
</feature>
<gene>
    <name evidence="2" type="ORF">Hamer_G010503</name>
</gene>
<reference evidence="2" key="1">
    <citation type="journal article" date="2021" name="Sci. Adv.">
        <title>The American lobster genome reveals insights on longevity, neural, and immune adaptations.</title>
        <authorList>
            <person name="Polinski J.M."/>
            <person name="Zimin A.V."/>
            <person name="Clark K.F."/>
            <person name="Kohn A.B."/>
            <person name="Sadowski N."/>
            <person name="Timp W."/>
            <person name="Ptitsyn A."/>
            <person name="Khanna P."/>
            <person name="Romanova D.Y."/>
            <person name="Williams P."/>
            <person name="Greenwood S.J."/>
            <person name="Moroz L.L."/>
            <person name="Walt D.R."/>
            <person name="Bodnar A.G."/>
        </authorList>
    </citation>
    <scope>NUCLEOTIDE SEQUENCE</scope>
    <source>
        <strain evidence="2">GMGI-L3</strain>
    </source>
</reference>
<feature type="compositionally biased region" description="Basic and acidic residues" evidence="1">
    <location>
        <begin position="198"/>
        <end position="232"/>
    </location>
</feature>
<comment type="caution">
    <text evidence="2">The sequence shown here is derived from an EMBL/GenBank/DDBJ whole genome shotgun (WGS) entry which is preliminary data.</text>
</comment>
<feature type="compositionally biased region" description="Polar residues" evidence="1">
    <location>
        <begin position="786"/>
        <end position="797"/>
    </location>
</feature>
<protein>
    <submittedName>
        <fullName evidence="2">Uncharacterized protein</fullName>
    </submittedName>
</protein>
<feature type="region of interest" description="Disordered" evidence="1">
    <location>
        <begin position="129"/>
        <end position="232"/>
    </location>
</feature>
<keyword evidence="3" id="KW-1185">Reference proteome</keyword>
<accession>A0A8J5JYC8</accession>
<organism evidence="2 3">
    <name type="scientific">Homarus americanus</name>
    <name type="common">American lobster</name>
    <dbReference type="NCBI Taxonomy" id="6706"/>
    <lineage>
        <taxon>Eukaryota</taxon>
        <taxon>Metazoa</taxon>
        <taxon>Ecdysozoa</taxon>
        <taxon>Arthropoda</taxon>
        <taxon>Crustacea</taxon>
        <taxon>Multicrustacea</taxon>
        <taxon>Malacostraca</taxon>
        <taxon>Eumalacostraca</taxon>
        <taxon>Eucarida</taxon>
        <taxon>Decapoda</taxon>
        <taxon>Pleocyemata</taxon>
        <taxon>Astacidea</taxon>
        <taxon>Nephropoidea</taxon>
        <taxon>Nephropidae</taxon>
        <taxon>Homarus</taxon>
    </lineage>
</organism>
<sequence length="974" mass="109922">MDKDPSFSGVHERRKKSTEKFRGGKGKSRRNPKNEGNIMRAEVQRYKDREKSMQNEDSSTVSSRRVTIRQGIYAHGCSSGAVRREVGLSRETKARAEANLSRILELASHGPCDKVTNDSTLVTVSPHRSFLKKKPASNSSTHNEVVSPGIRKEENASNVRLSSPGTDSVKAVSSSQSKRHKTSHDKHQTDLPTVTTRETTRKELSRERRTNEEESQNMKHPEKPETKENVCSPEKKRMWHESAAAAVRASLEEKSNIFGKAKKYHYMVLEEIQNKFEECAEYRTALSASLDSSLDIQEVKKGRMCSVTKTSETDDQNRGQVDMQVLNTMRTPPSTEYLKRNQELELPHQHKELALNETMCPGTTIINPRALLRRYEKKLEEGNTHKHSSERTGLPGVGYQSECVHDSKDVPLETEDVSTSKSKTNTITRRGTRKLYPVDAKADTTQEILSSIYHAKKIDHPNMQGNDTPTSNSGYHYECPKTVVVDALNYLERCEHNSSNHQRMASSQSTNKRLLDYSFRKGNIPQREADIDPLMTAHSSLDSVFDDSIRSKTDFIHKGKHPVRRKGNRESSHSFYSERNGNQNKDGTSCSLRRSRQGVRDVAYGRPEPLVANTREEGYKLITENPFSLHPQSRSKSPRGSLPSSGFTVSNSSVPALPSDYKSFPLAHHSVSRGHSSHPLIDSSSTTEPAHNRLDDLDKPQYCARDQIFCSLSQGDDLPLPLMNPHTAHNIQHAVTSNEGTFPVCSSEKRLAWQKRLQALPYVSPNPPSLTDHPTKAPLTRHVGCSSRQSNTSEQSKAQMCQPYLRSSCIMGQNSYSLSSLPEERLHSQYPRFPESLQKDQVLNSDTERTQHRDTLPRPHQYQKSNVYSSVGVPQSYNCCCSSYSGTRTPNQNPHDAFRSRSCHFHPYRQVPESYVQVKDWVDATSNVDDQLSQIHHPCAHGRLQVAENSSSAMPTSFDIKCSSEPWHYIHKHC</sequence>